<evidence type="ECO:0000313" key="1">
    <source>
        <dbReference type="EMBL" id="MBM6673613.1"/>
    </source>
</evidence>
<dbReference type="EMBL" id="JACJJG010000028">
    <property type="protein sequence ID" value="MBM6673613.1"/>
    <property type="molecule type" value="Genomic_DNA"/>
</dbReference>
<dbReference type="RefSeq" id="WP_205104414.1">
    <property type="nucleotide sequence ID" value="NZ_JACJJG010000028.1"/>
</dbReference>
<gene>
    <name evidence="1" type="ORF">H6A34_06970</name>
</gene>
<dbReference type="Proteomes" id="UP000706891">
    <property type="component" value="Unassembled WGS sequence"/>
</dbReference>
<accession>A0A938WSU6</accession>
<evidence type="ECO:0000313" key="2">
    <source>
        <dbReference type="Proteomes" id="UP000706891"/>
    </source>
</evidence>
<keyword evidence="2" id="KW-1185">Reference proteome</keyword>
<proteinExistence type="predicted"/>
<organism evidence="1 2">
    <name type="scientific">Marseilla massiliensis</name>
    <dbReference type="NCBI Taxonomy" id="1841864"/>
    <lineage>
        <taxon>Bacteria</taxon>
        <taxon>Pseudomonadati</taxon>
        <taxon>Bacteroidota</taxon>
        <taxon>Bacteroidia</taxon>
        <taxon>Bacteroidales</taxon>
        <taxon>Prevotellaceae</taxon>
        <taxon>Marseilla</taxon>
    </lineage>
</organism>
<sequence length="278" mass="33158">MLYTRQQLAQKGFVDSHVAIKRYLYKFINHRKEISKLKWHEKDFFFEHLQILKNDKEQVTFDIYSIPEAKEYLLYKLTLIYANDNNAIDFNKKAFDYNGEIPKNKKKQHQQIFFRLLADWTEKLKEGKGQYLQIIKPLYEKKFKELQTLKTQKKIGSRTFVLRDIYMRATFYHVYYLVRKYFDGMKVKAESCKICGIDFYADIYSYAHILTRHYYPKMNCGIGGSMNGNIPVLDIFNMPLSILGLVKQYAKEKVITTDTEYLLFIVDNEKYILYSSSG</sequence>
<reference evidence="1" key="1">
    <citation type="submission" date="2020-08" db="EMBL/GenBank/DDBJ databases">
        <authorList>
            <person name="Cejkova D."/>
            <person name="Kubasova T."/>
            <person name="Jahodarova E."/>
            <person name="Rychlik I."/>
        </authorList>
    </citation>
    <scope>NUCLEOTIDE SEQUENCE</scope>
    <source>
        <strain evidence="1">An824</strain>
    </source>
</reference>
<reference evidence="1" key="2">
    <citation type="journal article" date="2021" name="Sci. Rep.">
        <title>The distribution of antibiotic resistance genes in chicken gut microbiota commensals.</title>
        <authorList>
            <person name="Juricova H."/>
            <person name="Matiasovicova J."/>
            <person name="Kubasova T."/>
            <person name="Cejkova D."/>
            <person name="Rychlik I."/>
        </authorList>
    </citation>
    <scope>NUCLEOTIDE SEQUENCE</scope>
    <source>
        <strain evidence="1">An824</strain>
    </source>
</reference>
<protein>
    <submittedName>
        <fullName evidence="1">Uncharacterized protein</fullName>
    </submittedName>
</protein>
<comment type="caution">
    <text evidence="1">The sequence shown here is derived from an EMBL/GenBank/DDBJ whole genome shotgun (WGS) entry which is preliminary data.</text>
</comment>
<dbReference type="AlphaFoldDB" id="A0A938WSU6"/>
<name>A0A938WSU6_9BACT</name>